<evidence type="ECO:0000313" key="3">
    <source>
        <dbReference type="Proteomes" id="UP000654075"/>
    </source>
</evidence>
<feature type="compositionally biased region" description="Basic and acidic residues" evidence="1">
    <location>
        <begin position="45"/>
        <end position="54"/>
    </location>
</feature>
<feature type="region of interest" description="Disordered" evidence="1">
    <location>
        <begin position="15"/>
        <end position="56"/>
    </location>
</feature>
<evidence type="ECO:0000313" key="2">
    <source>
        <dbReference type="EMBL" id="CAE8599773.1"/>
    </source>
</evidence>
<organism evidence="2 3">
    <name type="scientific">Polarella glacialis</name>
    <name type="common">Dinoflagellate</name>
    <dbReference type="NCBI Taxonomy" id="89957"/>
    <lineage>
        <taxon>Eukaryota</taxon>
        <taxon>Sar</taxon>
        <taxon>Alveolata</taxon>
        <taxon>Dinophyceae</taxon>
        <taxon>Suessiales</taxon>
        <taxon>Suessiaceae</taxon>
        <taxon>Polarella</taxon>
    </lineage>
</organism>
<protein>
    <submittedName>
        <fullName evidence="2">Uncharacterized protein</fullName>
    </submittedName>
</protein>
<feature type="compositionally biased region" description="Low complexity" evidence="1">
    <location>
        <begin position="132"/>
        <end position="162"/>
    </location>
</feature>
<feature type="compositionally biased region" description="Acidic residues" evidence="1">
    <location>
        <begin position="32"/>
        <end position="44"/>
    </location>
</feature>
<feature type="compositionally biased region" description="Low complexity" evidence="1">
    <location>
        <begin position="104"/>
        <end position="113"/>
    </location>
</feature>
<proteinExistence type="predicted"/>
<feature type="non-terminal residue" evidence="2">
    <location>
        <position position="1"/>
    </location>
</feature>
<dbReference type="EMBL" id="CAJNNV010011466">
    <property type="protein sequence ID" value="CAE8599773.1"/>
    <property type="molecule type" value="Genomic_DNA"/>
</dbReference>
<gene>
    <name evidence="2" type="ORF">PGLA1383_LOCUS18115</name>
</gene>
<dbReference type="AlphaFoldDB" id="A0A813EN02"/>
<dbReference type="Proteomes" id="UP000654075">
    <property type="component" value="Unassembled WGS sequence"/>
</dbReference>
<evidence type="ECO:0000256" key="1">
    <source>
        <dbReference type="SAM" id="MobiDB-lite"/>
    </source>
</evidence>
<comment type="caution">
    <text evidence="2">The sequence shown here is derived from an EMBL/GenBank/DDBJ whole genome shotgun (WGS) entry which is preliminary data.</text>
</comment>
<sequence length="189" mass="20593">EEEALRRQLRLQKKLLKQKQNRNKMGSPLSTVEEEEADEEDPEAVEAHDEKDAVDTQLQTDGLQQVRWHPPPVGLLDPLHFLLHVEVNRGRSHADLTGVPQMAPAPATGTPKTTTKRPGDGQVAAFPAVQPSSNNNNSYRHSNSSSLDSSSSGSSSSSSSSSRPPACWILYRPMPSALPSASRPDPELE</sequence>
<accession>A0A813EN02</accession>
<reference evidence="2" key="1">
    <citation type="submission" date="2021-02" db="EMBL/GenBank/DDBJ databases">
        <authorList>
            <person name="Dougan E. K."/>
            <person name="Rhodes N."/>
            <person name="Thang M."/>
            <person name="Chan C."/>
        </authorList>
    </citation>
    <scope>NUCLEOTIDE SEQUENCE</scope>
</reference>
<feature type="region of interest" description="Disordered" evidence="1">
    <location>
        <begin position="94"/>
        <end position="166"/>
    </location>
</feature>
<keyword evidence="3" id="KW-1185">Reference proteome</keyword>
<name>A0A813EN02_POLGL</name>